<reference evidence="1" key="1">
    <citation type="submission" date="2023-05" db="EMBL/GenBank/DDBJ databases">
        <title>Nepenthes gracilis genome sequencing.</title>
        <authorList>
            <person name="Fukushima K."/>
        </authorList>
    </citation>
    <scope>NUCLEOTIDE SEQUENCE</scope>
    <source>
        <strain evidence="1">SING2019-196</strain>
    </source>
</reference>
<evidence type="ECO:0000313" key="2">
    <source>
        <dbReference type="Proteomes" id="UP001279734"/>
    </source>
</evidence>
<proteinExistence type="predicted"/>
<dbReference type="EMBL" id="BSYO01000022">
    <property type="protein sequence ID" value="GMH20591.1"/>
    <property type="molecule type" value="Genomic_DNA"/>
</dbReference>
<protein>
    <submittedName>
        <fullName evidence="1">Uncharacterized protein</fullName>
    </submittedName>
</protein>
<organism evidence="1 2">
    <name type="scientific">Nepenthes gracilis</name>
    <name type="common">Slender pitcher plant</name>
    <dbReference type="NCBI Taxonomy" id="150966"/>
    <lineage>
        <taxon>Eukaryota</taxon>
        <taxon>Viridiplantae</taxon>
        <taxon>Streptophyta</taxon>
        <taxon>Embryophyta</taxon>
        <taxon>Tracheophyta</taxon>
        <taxon>Spermatophyta</taxon>
        <taxon>Magnoliopsida</taxon>
        <taxon>eudicotyledons</taxon>
        <taxon>Gunneridae</taxon>
        <taxon>Pentapetalae</taxon>
        <taxon>Caryophyllales</taxon>
        <taxon>Nepenthaceae</taxon>
        <taxon>Nepenthes</taxon>
    </lineage>
</organism>
<gene>
    <name evidence="1" type="ORF">Nepgr_022432</name>
</gene>
<keyword evidence="2" id="KW-1185">Reference proteome</keyword>
<dbReference type="AlphaFoldDB" id="A0AAD3T0T5"/>
<sequence length="78" mass="8804">MEEIMRSDQTMASLKLHSRLSELSAASKRRRAEKSYEVISEKNPKSKEPFVIRGYLRTRGLPPDAPGLGDEIIMLCLA</sequence>
<accession>A0AAD3T0T5</accession>
<name>A0AAD3T0T5_NEPGR</name>
<comment type="caution">
    <text evidence="1">The sequence shown here is derived from an EMBL/GenBank/DDBJ whole genome shotgun (WGS) entry which is preliminary data.</text>
</comment>
<dbReference type="Proteomes" id="UP001279734">
    <property type="component" value="Unassembled WGS sequence"/>
</dbReference>
<evidence type="ECO:0000313" key="1">
    <source>
        <dbReference type="EMBL" id="GMH20591.1"/>
    </source>
</evidence>